<dbReference type="GeneID" id="41955076"/>
<evidence type="ECO:0000313" key="1">
    <source>
        <dbReference type="Proteomes" id="UP000515153"/>
    </source>
</evidence>
<reference evidence="2" key="1">
    <citation type="journal article" date="2019" name="Mol. Biol. Evol.">
        <title>Blast fungal genomes show frequent chromosomal changes, gene gains and losses, and effector gene turnover.</title>
        <authorList>
            <person name="Gomez Luciano L.B."/>
            <person name="Jason Tsai I."/>
            <person name="Chuma I."/>
            <person name="Tosa Y."/>
            <person name="Chen Y.H."/>
            <person name="Li J.Y."/>
            <person name="Li M.Y."/>
            <person name="Jade Lu M.Y."/>
            <person name="Nakayashiki H."/>
            <person name="Li W.H."/>
        </authorList>
    </citation>
    <scope>NUCLEOTIDE SEQUENCE</scope>
    <source>
        <strain evidence="2">NI907</strain>
    </source>
</reference>
<protein>
    <recommendedName>
        <fullName evidence="3">Heterokaryon incompatibility domain-containing protein</fullName>
    </recommendedName>
</protein>
<keyword evidence="1" id="KW-1185">Reference proteome</keyword>
<reference evidence="2" key="2">
    <citation type="submission" date="2019-10" db="EMBL/GenBank/DDBJ databases">
        <authorList>
            <consortium name="NCBI Genome Project"/>
        </authorList>
    </citation>
    <scope>NUCLEOTIDE SEQUENCE</scope>
    <source>
        <strain evidence="2">NI907</strain>
    </source>
</reference>
<gene>
    <name evidence="2" type="ORF">PgNI_00078</name>
</gene>
<dbReference type="Proteomes" id="UP000515153">
    <property type="component" value="Unplaced"/>
</dbReference>
<dbReference type="AlphaFoldDB" id="A0A6P8BGM0"/>
<name>A0A6P8BGM0_PYRGI</name>
<organism evidence="1 2">
    <name type="scientific">Pyricularia grisea</name>
    <name type="common">Crabgrass-specific blast fungus</name>
    <name type="synonym">Magnaporthe grisea</name>
    <dbReference type="NCBI Taxonomy" id="148305"/>
    <lineage>
        <taxon>Eukaryota</taxon>
        <taxon>Fungi</taxon>
        <taxon>Dikarya</taxon>
        <taxon>Ascomycota</taxon>
        <taxon>Pezizomycotina</taxon>
        <taxon>Sordariomycetes</taxon>
        <taxon>Sordariomycetidae</taxon>
        <taxon>Magnaporthales</taxon>
        <taxon>Pyriculariaceae</taxon>
        <taxon>Pyricularia</taxon>
    </lineage>
</organism>
<dbReference type="KEGG" id="pgri:PgNI_00078"/>
<evidence type="ECO:0000313" key="2">
    <source>
        <dbReference type="RefSeq" id="XP_030986282.1"/>
    </source>
</evidence>
<dbReference type="RefSeq" id="XP_030986282.1">
    <property type="nucleotide sequence ID" value="XM_031120162.1"/>
</dbReference>
<sequence length="250" mass="27239">MLDQRSPSTTVAPLPESQAYLPSLVVDKTLTESGVFGESVLQLHSQDPVEARTDAEIISPEATEGYRSPWPEEVSTDGVCHHPYWLCSTCQQIDLGVLGMRGDGSCDSDRAVQLGHGLGGVKSGRESCDFCDVIWRSLGFGIKRLESDFPDGTGLTLELGTLSYEMRGLDSDQTNAHRMQMTGKGYGRSATNAIRASTRLSGDLIRLVNATDVQKPYAALSYCWGDSNHSSSPITTITSKFDEFQRKLPL</sequence>
<reference evidence="2" key="3">
    <citation type="submission" date="2025-08" db="UniProtKB">
        <authorList>
            <consortium name="RefSeq"/>
        </authorList>
    </citation>
    <scope>IDENTIFICATION</scope>
    <source>
        <strain evidence="2">NI907</strain>
    </source>
</reference>
<proteinExistence type="predicted"/>
<accession>A0A6P8BGM0</accession>
<evidence type="ECO:0008006" key="3">
    <source>
        <dbReference type="Google" id="ProtNLM"/>
    </source>
</evidence>